<keyword evidence="5 6" id="KW-0472">Membrane</keyword>
<dbReference type="PATRIC" id="fig|1666911.3.peg.1806"/>
<feature type="transmembrane region" description="Helical" evidence="6">
    <location>
        <begin position="338"/>
        <end position="355"/>
    </location>
</feature>
<evidence type="ECO:0000256" key="3">
    <source>
        <dbReference type="ARBA" id="ARBA00022692"/>
    </source>
</evidence>
<evidence type="ECO:0000256" key="2">
    <source>
        <dbReference type="ARBA" id="ARBA00008412"/>
    </source>
</evidence>
<dbReference type="Gene3D" id="1.20.1250.20">
    <property type="entry name" value="MFS general substrate transporter like domains"/>
    <property type="match status" value="1"/>
</dbReference>
<dbReference type="InterPro" id="IPR036259">
    <property type="entry name" value="MFS_trans_sf"/>
</dbReference>
<dbReference type="EMBL" id="LJZR01000002">
    <property type="protein sequence ID" value="KPQ37388.1"/>
    <property type="molecule type" value="Genomic_DNA"/>
</dbReference>
<feature type="transmembrane region" description="Helical" evidence="6">
    <location>
        <begin position="96"/>
        <end position="119"/>
    </location>
</feature>
<dbReference type="STRING" id="1666911.HLUCCA11_02815"/>
<protein>
    <submittedName>
        <fullName evidence="7">MFS transporter, BCD family, chlorophyll transporter</fullName>
    </submittedName>
</protein>
<organism evidence="7 8">
    <name type="scientific">Phormidesmis priestleyi Ana</name>
    <dbReference type="NCBI Taxonomy" id="1666911"/>
    <lineage>
        <taxon>Bacteria</taxon>
        <taxon>Bacillati</taxon>
        <taxon>Cyanobacteriota</taxon>
        <taxon>Cyanophyceae</taxon>
        <taxon>Leptolyngbyales</taxon>
        <taxon>Leptolyngbyaceae</taxon>
        <taxon>Phormidesmis</taxon>
    </lineage>
</organism>
<sequence length="486" mass="50959">MASHNIPSVTPATGVPEIPKIGLVTMLRLGVFNMGLGIMSLLTLGVLNRVMIDELRVPALVAASAIAVHQFMSPTRIWFGQMSDAKPLLGHHRSGYIWLGIVSMWASAFIAVQVMWALGENIETLGWGPSAYPWVGLLATVFAFYGLALSATSTPFTALLVDVSDEKTKSKIVGIGWSMLMLGIVAGVGIIAAVLGPLENASSVAELRGPINRLFIIAPAIVCALAFVSTIGIEKRYSRLTQRSTASSREDSVTLQQAIKVLTASRQTGLFFCFLLVLSLSLFTQDTVLEPYGGQIFDMSIQQTTALNGFFGGGTLIGIIFTSFVLVPLVGKKRTVKAGCLAAAICLVGLAAAGITANPWIFRGAVGLFGLAAGLLTTGSIILMIDLTAAETAGTFIGAWGLAQAIARGSASVLGGALLSLGKNLTGAAAAIEPTVEQLLPAYALVFITQAVGMLVAIVLVSRVDIQEFQMDAKRAMTAALESDLD</sequence>
<dbReference type="Pfam" id="PF03209">
    <property type="entry name" value="PUCC"/>
    <property type="match status" value="1"/>
</dbReference>
<evidence type="ECO:0000256" key="5">
    <source>
        <dbReference type="ARBA" id="ARBA00023136"/>
    </source>
</evidence>
<dbReference type="Proteomes" id="UP000050465">
    <property type="component" value="Unassembled WGS sequence"/>
</dbReference>
<dbReference type="PANTHER" id="PTHR23538:SF1">
    <property type="entry name" value="44.5 KD BACTERIOCHLOROPHYLL SYNTHASE SUBUNIT"/>
    <property type="match status" value="1"/>
</dbReference>
<evidence type="ECO:0000256" key="4">
    <source>
        <dbReference type="ARBA" id="ARBA00022989"/>
    </source>
</evidence>
<dbReference type="PIRSF" id="PIRSF016565">
    <property type="entry name" value="PucC"/>
    <property type="match status" value="1"/>
</dbReference>
<dbReference type="GO" id="GO:0016020">
    <property type="term" value="C:membrane"/>
    <property type="evidence" value="ECO:0007669"/>
    <property type="project" value="UniProtKB-SubCell"/>
</dbReference>
<proteinExistence type="inferred from homology"/>
<comment type="caution">
    <text evidence="7">The sequence shown here is derived from an EMBL/GenBank/DDBJ whole genome shotgun (WGS) entry which is preliminary data.</text>
</comment>
<reference evidence="7 8" key="1">
    <citation type="submission" date="2015-09" db="EMBL/GenBank/DDBJ databases">
        <title>Identification and resolution of microdiversity through metagenomic sequencing of parallel consortia.</title>
        <authorList>
            <person name="Nelson W.C."/>
            <person name="Romine M.F."/>
            <person name="Lindemann S.R."/>
        </authorList>
    </citation>
    <scope>NUCLEOTIDE SEQUENCE [LARGE SCALE GENOMIC DNA]</scope>
    <source>
        <strain evidence="7">Ana</strain>
    </source>
</reference>
<dbReference type="PANTHER" id="PTHR23538">
    <property type="entry name" value="44.5 KD BACTERIOCHLOROPHYLL SYNTHASE SUBUNIT"/>
    <property type="match status" value="1"/>
</dbReference>
<keyword evidence="3 6" id="KW-0812">Transmembrane</keyword>
<dbReference type="InterPro" id="IPR026036">
    <property type="entry name" value="PucC"/>
</dbReference>
<feature type="transmembrane region" description="Helical" evidence="6">
    <location>
        <begin position="269"/>
        <end position="289"/>
    </location>
</feature>
<feature type="transmembrane region" description="Helical" evidence="6">
    <location>
        <begin position="131"/>
        <end position="151"/>
    </location>
</feature>
<comment type="similarity">
    <text evidence="2">Belongs to the PucC family.</text>
</comment>
<feature type="transmembrane region" description="Helical" evidence="6">
    <location>
        <begin position="26"/>
        <end position="47"/>
    </location>
</feature>
<evidence type="ECO:0000313" key="7">
    <source>
        <dbReference type="EMBL" id="KPQ37388.1"/>
    </source>
</evidence>
<feature type="transmembrane region" description="Helical" evidence="6">
    <location>
        <begin position="440"/>
        <end position="461"/>
    </location>
</feature>
<feature type="transmembrane region" description="Helical" evidence="6">
    <location>
        <begin position="172"/>
        <end position="194"/>
    </location>
</feature>
<dbReference type="InterPro" id="IPR004896">
    <property type="entry name" value="PucC-rel"/>
</dbReference>
<feature type="transmembrane region" description="Helical" evidence="6">
    <location>
        <begin position="309"/>
        <end position="331"/>
    </location>
</feature>
<comment type="subcellular location">
    <subcellularLocation>
        <location evidence="1">Membrane</location>
        <topology evidence="1">Multi-pass membrane protein</topology>
    </subcellularLocation>
</comment>
<dbReference type="CDD" id="cd06176">
    <property type="entry name" value="MFS_BCD_PucC-like"/>
    <property type="match status" value="1"/>
</dbReference>
<feature type="transmembrane region" description="Helical" evidence="6">
    <location>
        <begin position="397"/>
        <end position="420"/>
    </location>
</feature>
<evidence type="ECO:0000256" key="1">
    <source>
        <dbReference type="ARBA" id="ARBA00004141"/>
    </source>
</evidence>
<evidence type="ECO:0000256" key="6">
    <source>
        <dbReference type="SAM" id="Phobius"/>
    </source>
</evidence>
<keyword evidence="4 6" id="KW-1133">Transmembrane helix</keyword>
<name>A0A0P7Z0V3_9CYAN</name>
<accession>A0A0P7Z0V3</accession>
<feature type="transmembrane region" description="Helical" evidence="6">
    <location>
        <begin position="214"/>
        <end position="233"/>
    </location>
</feature>
<evidence type="ECO:0000313" key="8">
    <source>
        <dbReference type="Proteomes" id="UP000050465"/>
    </source>
</evidence>
<feature type="transmembrane region" description="Helical" evidence="6">
    <location>
        <begin position="361"/>
        <end position="385"/>
    </location>
</feature>
<gene>
    <name evidence="7" type="primary">pucC</name>
    <name evidence="7" type="ORF">HLUCCA11_02815</name>
</gene>
<dbReference type="AlphaFoldDB" id="A0A0P7Z0V3"/>
<dbReference type="SUPFAM" id="SSF103473">
    <property type="entry name" value="MFS general substrate transporter"/>
    <property type="match status" value="1"/>
</dbReference>